<comment type="caution">
    <text evidence="1">The sequence shown here is derived from an EMBL/GenBank/DDBJ whole genome shotgun (WGS) entry which is preliminary data.</text>
</comment>
<reference evidence="1 2" key="1">
    <citation type="submission" date="2024-02" db="EMBL/GenBank/DDBJ databases">
        <authorList>
            <person name="Vignale AGUSTIN F."/>
            <person name="Sosa J E."/>
            <person name="Modenutti C."/>
        </authorList>
    </citation>
    <scope>NUCLEOTIDE SEQUENCE [LARGE SCALE GENOMIC DNA]</scope>
</reference>
<evidence type="ECO:0000313" key="1">
    <source>
        <dbReference type="EMBL" id="CAK9140063.1"/>
    </source>
</evidence>
<proteinExistence type="predicted"/>
<keyword evidence="2" id="KW-1185">Reference proteome</keyword>
<dbReference type="Proteomes" id="UP001642360">
    <property type="component" value="Unassembled WGS sequence"/>
</dbReference>
<gene>
    <name evidence="1" type="ORF">ILEXP_LOCUS7481</name>
</gene>
<dbReference type="EMBL" id="CAUOFW020001009">
    <property type="protein sequence ID" value="CAK9140063.1"/>
    <property type="molecule type" value="Genomic_DNA"/>
</dbReference>
<accession>A0ABC8R5J8</accession>
<name>A0ABC8R5J8_9AQUA</name>
<organism evidence="1 2">
    <name type="scientific">Ilex paraguariensis</name>
    <name type="common">yerba mate</name>
    <dbReference type="NCBI Taxonomy" id="185542"/>
    <lineage>
        <taxon>Eukaryota</taxon>
        <taxon>Viridiplantae</taxon>
        <taxon>Streptophyta</taxon>
        <taxon>Embryophyta</taxon>
        <taxon>Tracheophyta</taxon>
        <taxon>Spermatophyta</taxon>
        <taxon>Magnoliopsida</taxon>
        <taxon>eudicotyledons</taxon>
        <taxon>Gunneridae</taxon>
        <taxon>Pentapetalae</taxon>
        <taxon>asterids</taxon>
        <taxon>campanulids</taxon>
        <taxon>Aquifoliales</taxon>
        <taxon>Aquifoliaceae</taxon>
        <taxon>Ilex</taxon>
    </lineage>
</organism>
<sequence>MTFQVRMAIAKDLKGFPVCRKKKILVYDEWGVGGLTEAVSSVCCQMLDLVVDADAGLLSGCSGSEVWLTMVEEGLQGCIAFVMALISSQEACFLGVILFSLENFEGFKP</sequence>
<dbReference type="AlphaFoldDB" id="A0ABC8R5J8"/>
<protein>
    <submittedName>
        <fullName evidence="1">Uncharacterized protein</fullName>
    </submittedName>
</protein>
<evidence type="ECO:0000313" key="2">
    <source>
        <dbReference type="Proteomes" id="UP001642360"/>
    </source>
</evidence>